<dbReference type="Proteomes" id="UP001363151">
    <property type="component" value="Unassembled WGS sequence"/>
</dbReference>
<dbReference type="PANTHER" id="PTHR23055:SF178">
    <property type="entry name" value="NEUROCALCIN HOMOLOG"/>
    <property type="match status" value="1"/>
</dbReference>
<accession>A0ABR1FKP1</accession>
<keyword evidence="2" id="KW-0519">Myristate</keyword>
<dbReference type="EMBL" id="JBBJCI010000367">
    <property type="protein sequence ID" value="KAK7232638.1"/>
    <property type="molecule type" value="Genomic_DNA"/>
</dbReference>
<dbReference type="InterPro" id="IPR028846">
    <property type="entry name" value="Recoverin"/>
</dbReference>
<organism evidence="7 8">
    <name type="scientific">Aureococcus anophagefferens</name>
    <name type="common">Harmful bloom alga</name>
    <dbReference type="NCBI Taxonomy" id="44056"/>
    <lineage>
        <taxon>Eukaryota</taxon>
        <taxon>Sar</taxon>
        <taxon>Stramenopiles</taxon>
        <taxon>Ochrophyta</taxon>
        <taxon>Pelagophyceae</taxon>
        <taxon>Pelagomonadales</taxon>
        <taxon>Pelagomonadaceae</taxon>
        <taxon>Aureococcus</taxon>
    </lineage>
</organism>
<evidence type="ECO:0000313" key="7">
    <source>
        <dbReference type="EMBL" id="KAK7232638.1"/>
    </source>
</evidence>
<dbReference type="InterPro" id="IPR011990">
    <property type="entry name" value="TPR-like_helical_dom_sf"/>
</dbReference>
<keyword evidence="4" id="KW-0677">Repeat</keyword>
<dbReference type="SUPFAM" id="SSF47473">
    <property type="entry name" value="EF-hand"/>
    <property type="match status" value="1"/>
</dbReference>
<dbReference type="CDD" id="cd00051">
    <property type="entry name" value="EFh"/>
    <property type="match status" value="1"/>
</dbReference>
<evidence type="ECO:0000259" key="6">
    <source>
        <dbReference type="PROSITE" id="PS50222"/>
    </source>
</evidence>
<evidence type="ECO:0000256" key="5">
    <source>
        <dbReference type="ARBA" id="ARBA00023288"/>
    </source>
</evidence>
<proteinExistence type="inferred from homology"/>
<dbReference type="Gene3D" id="1.10.238.10">
    <property type="entry name" value="EF-hand"/>
    <property type="match status" value="1"/>
</dbReference>
<sequence>MSNVTTIERKELLGMRAKFGEMAKASGGNPNTITRDEFTRGLDEISVAEADAEILERLFTMFDKMGDGQINYREFVVGVSPLARGDVPQKLQFAFELYDVDETGHVKAAEMCFVLNAMNNVASWFGDPAMQPDEIDTCVEDVFKQAGGAMSVAYTENIAVIAEHAVVRQFLAGSGTVVFGADDDFRLRSSETVSLKDLWDRALTLQRAGQLDEALDAYEDFLSAADQNGVPPASTAEALGNVGAIHLRRKNLPAARASLEASLEHRELGSTLANLAIAALQAGDVLEARTRARAARHLDDDPGSVALAERILRDIEESRSTPE</sequence>
<keyword evidence="8" id="KW-1185">Reference proteome</keyword>
<name>A0ABR1FKP1_AURAN</name>
<evidence type="ECO:0000313" key="8">
    <source>
        <dbReference type="Proteomes" id="UP001363151"/>
    </source>
</evidence>
<dbReference type="InterPro" id="IPR011992">
    <property type="entry name" value="EF-hand-dom_pair"/>
</dbReference>
<reference evidence="7 8" key="1">
    <citation type="submission" date="2024-03" db="EMBL/GenBank/DDBJ databases">
        <title>Aureococcus anophagefferens CCMP1851 and Kratosvirus quantuckense: Draft genome of a second virus-susceptible host strain in the model system.</title>
        <authorList>
            <person name="Chase E."/>
            <person name="Truchon A.R."/>
            <person name="Schepens W."/>
            <person name="Wilhelm S.W."/>
        </authorList>
    </citation>
    <scope>NUCLEOTIDE SEQUENCE [LARGE SCALE GENOMIC DNA]</scope>
    <source>
        <strain evidence="7 8">CCMP1851</strain>
    </source>
</reference>
<dbReference type="Gene3D" id="1.25.40.10">
    <property type="entry name" value="Tetratricopeptide repeat domain"/>
    <property type="match status" value="1"/>
</dbReference>
<gene>
    <name evidence="7" type="ORF">SO694_00035238</name>
</gene>
<dbReference type="PROSITE" id="PS50222">
    <property type="entry name" value="EF_HAND_2"/>
    <property type="match status" value="2"/>
</dbReference>
<keyword evidence="5" id="KW-0449">Lipoprotein</keyword>
<dbReference type="SUPFAM" id="SSF48452">
    <property type="entry name" value="TPR-like"/>
    <property type="match status" value="1"/>
</dbReference>
<comment type="similarity">
    <text evidence="1">Belongs to the recoverin family.</text>
</comment>
<keyword evidence="3" id="KW-0479">Metal-binding</keyword>
<dbReference type="InterPro" id="IPR002048">
    <property type="entry name" value="EF_hand_dom"/>
</dbReference>
<dbReference type="PANTHER" id="PTHR23055">
    <property type="entry name" value="CALCIUM BINDING PROTEINS"/>
    <property type="match status" value="1"/>
</dbReference>
<evidence type="ECO:0000256" key="2">
    <source>
        <dbReference type="ARBA" id="ARBA00022707"/>
    </source>
</evidence>
<evidence type="ECO:0000256" key="1">
    <source>
        <dbReference type="ARBA" id="ARBA00006049"/>
    </source>
</evidence>
<protein>
    <submittedName>
        <fullName evidence="7">Calcium ion binding protein</fullName>
    </submittedName>
</protein>
<dbReference type="SMART" id="SM00054">
    <property type="entry name" value="EFh"/>
    <property type="match status" value="2"/>
</dbReference>
<dbReference type="PRINTS" id="PR00450">
    <property type="entry name" value="RECOVERIN"/>
</dbReference>
<comment type="caution">
    <text evidence="7">The sequence shown here is derived from an EMBL/GenBank/DDBJ whole genome shotgun (WGS) entry which is preliminary data.</text>
</comment>
<evidence type="ECO:0000256" key="4">
    <source>
        <dbReference type="ARBA" id="ARBA00022737"/>
    </source>
</evidence>
<evidence type="ECO:0000256" key="3">
    <source>
        <dbReference type="ARBA" id="ARBA00022723"/>
    </source>
</evidence>
<feature type="domain" description="EF-hand" evidence="6">
    <location>
        <begin position="50"/>
        <end position="85"/>
    </location>
</feature>
<feature type="domain" description="EF-hand" evidence="6">
    <location>
        <begin position="86"/>
        <end position="121"/>
    </location>
</feature>